<sequence length="52" mass="6287">MKLKHIITGLEGVFVREIPYYSQFHPYIRWIIKLDNDNGKEYFAPKNEFTII</sequence>
<evidence type="ECO:0000313" key="2">
    <source>
        <dbReference type="Proteomes" id="UP000272428"/>
    </source>
</evidence>
<evidence type="ECO:0000313" key="1">
    <source>
        <dbReference type="EMBL" id="RKT01094.1"/>
    </source>
</evidence>
<organism evidence="1 2">
    <name type="scientific">Chryseobacterium defluvii</name>
    <dbReference type="NCBI Taxonomy" id="160396"/>
    <lineage>
        <taxon>Bacteria</taxon>
        <taxon>Pseudomonadati</taxon>
        <taxon>Bacteroidota</taxon>
        <taxon>Flavobacteriia</taxon>
        <taxon>Flavobacteriales</taxon>
        <taxon>Weeksellaceae</taxon>
        <taxon>Chryseobacterium group</taxon>
        <taxon>Chryseobacterium</taxon>
    </lineage>
</organism>
<name>A0A495SP01_9FLAO</name>
<keyword evidence="2" id="KW-1185">Reference proteome</keyword>
<comment type="caution">
    <text evidence="1">The sequence shown here is derived from an EMBL/GenBank/DDBJ whole genome shotgun (WGS) entry which is preliminary data.</text>
</comment>
<protein>
    <submittedName>
        <fullName evidence="1">Uncharacterized protein</fullName>
    </submittedName>
</protein>
<gene>
    <name evidence="1" type="ORF">BCF58_0308</name>
</gene>
<dbReference type="EMBL" id="RBXB01000001">
    <property type="protein sequence ID" value="RKT01094.1"/>
    <property type="molecule type" value="Genomic_DNA"/>
</dbReference>
<dbReference type="Proteomes" id="UP000272428">
    <property type="component" value="Unassembled WGS sequence"/>
</dbReference>
<accession>A0A495SP01</accession>
<dbReference type="AlphaFoldDB" id="A0A495SP01"/>
<reference evidence="1 2" key="1">
    <citation type="submission" date="2018-10" db="EMBL/GenBank/DDBJ databases">
        <title>Genomic Encyclopedia of Archaeal and Bacterial Type Strains, Phase II (KMG-II): from individual species to whole genera.</title>
        <authorList>
            <person name="Goeker M."/>
        </authorList>
    </citation>
    <scope>NUCLEOTIDE SEQUENCE [LARGE SCALE GENOMIC DNA]</scope>
    <source>
        <strain evidence="1 2">DSM 14219</strain>
    </source>
</reference>
<proteinExistence type="predicted"/>